<dbReference type="VEuPathDB" id="FungiDB:SPRG_12003"/>
<dbReference type="KEGG" id="spar:SPRG_12003"/>
<name>A0A067C8J9_SAPPC</name>
<dbReference type="EMBL" id="KK583261">
    <property type="protein sequence ID" value="KDO22866.1"/>
    <property type="molecule type" value="Genomic_DNA"/>
</dbReference>
<dbReference type="Proteomes" id="UP000030745">
    <property type="component" value="Unassembled WGS sequence"/>
</dbReference>
<feature type="transmembrane region" description="Helical" evidence="1">
    <location>
        <begin position="138"/>
        <end position="155"/>
    </location>
</feature>
<feature type="transmembrane region" description="Helical" evidence="1">
    <location>
        <begin position="77"/>
        <end position="95"/>
    </location>
</feature>
<dbReference type="OMA" id="FMGSNTK"/>
<evidence type="ECO:0000313" key="3">
    <source>
        <dbReference type="Proteomes" id="UP000030745"/>
    </source>
</evidence>
<evidence type="ECO:0000256" key="1">
    <source>
        <dbReference type="SAM" id="Phobius"/>
    </source>
</evidence>
<sequence length="177" mass="19183">MGLRSRQRRLAGITRESSLEAFDEQVKTTLQEHLAHSQNDVAAFNLLWKGFLGKLGYALVGFEILSVWYAISTTSILGLALIAGIKIASCTAILLTKTYVTEGDQYVPAQTLSVGLTLVWGVMGLLGADDALRRSTVPLSAIYFAGVAASVWFMGSNTKAEVARAKQLAKLETVFRQ</sequence>
<gene>
    <name evidence="2" type="ORF">SPRG_12003</name>
</gene>
<dbReference type="OrthoDB" id="107537at2759"/>
<keyword evidence="3" id="KW-1185">Reference proteome</keyword>
<feature type="transmembrane region" description="Helical" evidence="1">
    <location>
        <begin position="107"/>
        <end position="126"/>
    </location>
</feature>
<keyword evidence="1" id="KW-0472">Membrane</keyword>
<evidence type="ECO:0000313" key="2">
    <source>
        <dbReference type="EMBL" id="KDO22866.1"/>
    </source>
</evidence>
<keyword evidence="1" id="KW-0812">Transmembrane</keyword>
<organism evidence="2 3">
    <name type="scientific">Saprolegnia parasitica (strain CBS 223.65)</name>
    <dbReference type="NCBI Taxonomy" id="695850"/>
    <lineage>
        <taxon>Eukaryota</taxon>
        <taxon>Sar</taxon>
        <taxon>Stramenopiles</taxon>
        <taxon>Oomycota</taxon>
        <taxon>Saprolegniomycetes</taxon>
        <taxon>Saprolegniales</taxon>
        <taxon>Saprolegniaceae</taxon>
        <taxon>Saprolegnia</taxon>
    </lineage>
</organism>
<proteinExistence type="predicted"/>
<protein>
    <submittedName>
        <fullName evidence="2">Uncharacterized protein</fullName>
    </submittedName>
</protein>
<dbReference type="AlphaFoldDB" id="A0A067C8J9"/>
<dbReference type="RefSeq" id="XP_012206423.1">
    <property type="nucleotide sequence ID" value="XM_012351033.1"/>
</dbReference>
<keyword evidence="1" id="KW-1133">Transmembrane helix</keyword>
<accession>A0A067C8J9</accession>
<dbReference type="GeneID" id="24134005"/>
<reference evidence="2 3" key="1">
    <citation type="journal article" date="2013" name="PLoS Genet.">
        <title>Distinctive expansion of potential virulence genes in the genome of the oomycete fish pathogen Saprolegnia parasitica.</title>
        <authorList>
            <person name="Jiang R.H."/>
            <person name="de Bruijn I."/>
            <person name="Haas B.J."/>
            <person name="Belmonte R."/>
            <person name="Lobach L."/>
            <person name="Christie J."/>
            <person name="van den Ackerveken G."/>
            <person name="Bottin A."/>
            <person name="Bulone V."/>
            <person name="Diaz-Moreno S.M."/>
            <person name="Dumas B."/>
            <person name="Fan L."/>
            <person name="Gaulin E."/>
            <person name="Govers F."/>
            <person name="Grenville-Briggs L.J."/>
            <person name="Horner N.R."/>
            <person name="Levin J.Z."/>
            <person name="Mammella M."/>
            <person name="Meijer H.J."/>
            <person name="Morris P."/>
            <person name="Nusbaum C."/>
            <person name="Oome S."/>
            <person name="Phillips A.J."/>
            <person name="van Rooyen D."/>
            <person name="Rzeszutek E."/>
            <person name="Saraiva M."/>
            <person name="Secombes C.J."/>
            <person name="Seidl M.F."/>
            <person name="Snel B."/>
            <person name="Stassen J.H."/>
            <person name="Sykes S."/>
            <person name="Tripathy S."/>
            <person name="van den Berg H."/>
            <person name="Vega-Arreguin J.C."/>
            <person name="Wawra S."/>
            <person name="Young S.K."/>
            <person name="Zeng Q."/>
            <person name="Dieguez-Uribeondo J."/>
            <person name="Russ C."/>
            <person name="Tyler B.M."/>
            <person name="van West P."/>
        </authorList>
    </citation>
    <scope>NUCLEOTIDE SEQUENCE [LARGE SCALE GENOMIC DNA]</scope>
    <source>
        <strain evidence="2 3">CBS 223.65</strain>
    </source>
</reference>